<accession>A0AAD9DH14</accession>
<protein>
    <submittedName>
        <fullName evidence="1">Uncharacterized protein</fullName>
    </submittedName>
</protein>
<organism evidence="1 2">
    <name type="scientific">Skeletonema marinoi</name>
    <dbReference type="NCBI Taxonomy" id="267567"/>
    <lineage>
        <taxon>Eukaryota</taxon>
        <taxon>Sar</taxon>
        <taxon>Stramenopiles</taxon>
        <taxon>Ochrophyta</taxon>
        <taxon>Bacillariophyta</taxon>
        <taxon>Coscinodiscophyceae</taxon>
        <taxon>Thalassiosirophycidae</taxon>
        <taxon>Thalassiosirales</taxon>
        <taxon>Skeletonemataceae</taxon>
        <taxon>Skeletonema</taxon>
        <taxon>Skeletonema marinoi-dohrnii complex</taxon>
    </lineage>
</organism>
<name>A0AAD9DH14_9STRA</name>
<dbReference type="EMBL" id="JATAAI010000002">
    <property type="protein sequence ID" value="KAK1747491.1"/>
    <property type="molecule type" value="Genomic_DNA"/>
</dbReference>
<evidence type="ECO:0000313" key="2">
    <source>
        <dbReference type="Proteomes" id="UP001224775"/>
    </source>
</evidence>
<evidence type="ECO:0000313" key="1">
    <source>
        <dbReference type="EMBL" id="KAK1747491.1"/>
    </source>
</evidence>
<proteinExistence type="predicted"/>
<keyword evidence="2" id="KW-1185">Reference proteome</keyword>
<comment type="caution">
    <text evidence="1">The sequence shown here is derived from an EMBL/GenBank/DDBJ whole genome shotgun (WGS) entry which is preliminary data.</text>
</comment>
<gene>
    <name evidence="1" type="ORF">QTG54_001454</name>
</gene>
<reference evidence="1" key="1">
    <citation type="submission" date="2023-06" db="EMBL/GenBank/DDBJ databases">
        <title>Survivors Of The Sea: Transcriptome response of Skeletonema marinoi to long-term dormancy.</title>
        <authorList>
            <person name="Pinder M.I.M."/>
            <person name="Kourtchenko O."/>
            <person name="Robertson E.K."/>
            <person name="Larsson T."/>
            <person name="Maumus F."/>
            <person name="Osuna-Cruz C.M."/>
            <person name="Vancaester E."/>
            <person name="Stenow R."/>
            <person name="Vandepoele K."/>
            <person name="Ploug H."/>
            <person name="Bruchert V."/>
            <person name="Godhe A."/>
            <person name="Topel M."/>
        </authorList>
    </citation>
    <scope>NUCLEOTIDE SEQUENCE</scope>
    <source>
        <strain evidence="1">R05AC</strain>
    </source>
</reference>
<sequence>MTPTERRDYVQNLVEIMLAANCQPLQQKTGARTGLSLLSTDSTTVNPSSLLGANTGEGRVYINRHISVPIVPLVAEESSLQTHETELHPYHTLLFPKLTPSEILQDLQNEHVESAISINPNSLSIIRILRQVLPITHPEDL</sequence>
<dbReference type="Proteomes" id="UP001224775">
    <property type="component" value="Unassembled WGS sequence"/>
</dbReference>
<dbReference type="AlphaFoldDB" id="A0AAD9DH14"/>